<evidence type="ECO:0000313" key="3">
    <source>
        <dbReference type="Proteomes" id="UP001152749"/>
    </source>
</evidence>
<dbReference type="RefSeq" id="WP_263360503.1">
    <property type="nucleotide sequence ID" value="NZ_OX336425.1"/>
</dbReference>
<dbReference type="Proteomes" id="UP001152749">
    <property type="component" value="Chromosome"/>
</dbReference>
<gene>
    <name evidence="2" type="ORF">TRV642_2818</name>
</gene>
<accession>A0A9W4XAF2</accession>
<dbReference type="KEGG" id="fcs:TRV642_2818"/>
<keyword evidence="1" id="KW-1133">Transmembrane helix</keyword>
<evidence type="ECO:0000313" key="2">
    <source>
        <dbReference type="EMBL" id="CAI2767664.1"/>
    </source>
</evidence>
<sequence length="162" mass="18227">MNLFPVSNYTFKIIGEQSESLDRLKRRTESSESLASKITDKSFIGTINNNAFKIISSEIGKGAFCVLSGEIVDNNGGINVEINKTFKILLSFLICLPLAGLILQAISQDNKFLILFILIAILECLMIRYIFIEFAFRILSKQSLNRLSDVLDIETLEKIKND</sequence>
<evidence type="ECO:0000256" key="1">
    <source>
        <dbReference type="SAM" id="Phobius"/>
    </source>
</evidence>
<protein>
    <submittedName>
        <fullName evidence="2">Uncharacterized protein</fullName>
    </submittedName>
</protein>
<dbReference type="EMBL" id="OX336425">
    <property type="protein sequence ID" value="CAI2767664.1"/>
    <property type="molecule type" value="Genomic_DNA"/>
</dbReference>
<feature type="transmembrane region" description="Helical" evidence="1">
    <location>
        <begin position="88"/>
        <end position="106"/>
    </location>
</feature>
<proteinExistence type="predicted"/>
<keyword evidence="1" id="KW-0472">Membrane</keyword>
<keyword evidence="1" id="KW-0812">Transmembrane</keyword>
<dbReference type="AlphaFoldDB" id="A0A9W4XAF2"/>
<reference evidence="2" key="1">
    <citation type="submission" date="2022-09" db="EMBL/GenBank/DDBJ databases">
        <authorList>
            <person name="Duchaud E."/>
        </authorList>
    </citation>
    <scope>NUCLEOTIDE SEQUENCE</scope>
    <source>
        <strain evidence="2">TRV642</strain>
    </source>
</reference>
<organism evidence="2 3">
    <name type="scientific">Flavobacterium collinsii</name>
    <dbReference type="NCBI Taxonomy" id="1114861"/>
    <lineage>
        <taxon>Bacteria</taxon>
        <taxon>Pseudomonadati</taxon>
        <taxon>Bacteroidota</taxon>
        <taxon>Flavobacteriia</taxon>
        <taxon>Flavobacteriales</taxon>
        <taxon>Flavobacteriaceae</taxon>
        <taxon>Flavobacterium</taxon>
    </lineage>
</organism>
<feature type="transmembrane region" description="Helical" evidence="1">
    <location>
        <begin position="112"/>
        <end position="131"/>
    </location>
</feature>
<name>A0A9W4XAF2_9FLAO</name>